<evidence type="ECO:0000256" key="1">
    <source>
        <dbReference type="ARBA" id="ARBA00004948"/>
    </source>
</evidence>
<keyword evidence="2" id="KW-0784">Thiamine biosynthesis</keyword>
<dbReference type="InterPro" id="IPR036206">
    <property type="entry name" value="ThiamineP_synth_sf"/>
</dbReference>
<evidence type="ECO:0000259" key="3">
    <source>
        <dbReference type="Pfam" id="PF02581"/>
    </source>
</evidence>
<dbReference type="RefSeq" id="WP_316413305.1">
    <property type="nucleotide sequence ID" value="NZ_AP027080.1"/>
</dbReference>
<dbReference type="CDD" id="cd00564">
    <property type="entry name" value="TMP_TenI"/>
    <property type="match status" value="1"/>
</dbReference>
<dbReference type="GO" id="GO:0004789">
    <property type="term" value="F:thiamine-phosphate diphosphorylase activity"/>
    <property type="evidence" value="ECO:0007669"/>
    <property type="project" value="TreeGrafter"/>
</dbReference>
<sequence length="189" mass="19941">MFVLAISPGEGFDAPRWSRVLASGVDAFMIREPRLEAAGLLRAARWARDRAPGVELWVNGRLDVALAAGCGLHAGEAHPEVPPGLLPLSRPIHDPAQIPGRAGAVQLILSPIFPVPGKGEPWGAARLGQVLDGMPEAPCRVLALGGIHPANAGALRHPRLAGVALIRGLWSKEDPREVVEGLKGAWEGF</sequence>
<comment type="pathway">
    <text evidence="1">Cofactor biosynthesis; thiamine diphosphate biosynthesis.</text>
</comment>
<dbReference type="SUPFAM" id="SSF51391">
    <property type="entry name" value="Thiamin phosphate synthase"/>
    <property type="match status" value="1"/>
</dbReference>
<evidence type="ECO:0000256" key="2">
    <source>
        <dbReference type="ARBA" id="ARBA00022977"/>
    </source>
</evidence>
<accession>A0AA48KAH0</accession>
<dbReference type="InterPro" id="IPR022998">
    <property type="entry name" value="ThiamineP_synth_TenI"/>
</dbReference>
<dbReference type="Gene3D" id="3.20.20.70">
    <property type="entry name" value="Aldolase class I"/>
    <property type="match status" value="1"/>
</dbReference>
<organism evidence="4 5">
    <name type="scientific">Mesoterricola silvestris</name>
    <dbReference type="NCBI Taxonomy" id="2927979"/>
    <lineage>
        <taxon>Bacteria</taxon>
        <taxon>Pseudomonadati</taxon>
        <taxon>Acidobacteriota</taxon>
        <taxon>Holophagae</taxon>
        <taxon>Holophagales</taxon>
        <taxon>Holophagaceae</taxon>
        <taxon>Mesoterricola</taxon>
    </lineage>
</organism>
<dbReference type="PANTHER" id="PTHR20857">
    <property type="entry name" value="THIAMINE-PHOSPHATE PYROPHOSPHORYLASE"/>
    <property type="match status" value="1"/>
</dbReference>
<protein>
    <recommendedName>
        <fullName evidence="3">Thiamine phosphate synthase/TenI domain-containing protein</fullName>
    </recommendedName>
</protein>
<feature type="domain" description="Thiamine phosphate synthase/TenI" evidence="3">
    <location>
        <begin position="18"/>
        <end position="169"/>
    </location>
</feature>
<dbReference type="KEGG" id="msil:METEAL_38050"/>
<evidence type="ECO:0000313" key="5">
    <source>
        <dbReference type="Proteomes" id="UP001238179"/>
    </source>
</evidence>
<keyword evidence="5" id="KW-1185">Reference proteome</keyword>
<dbReference type="Pfam" id="PF02581">
    <property type="entry name" value="TMP-TENI"/>
    <property type="match status" value="1"/>
</dbReference>
<dbReference type="InterPro" id="IPR013785">
    <property type="entry name" value="Aldolase_TIM"/>
</dbReference>
<dbReference type="GO" id="GO:0005737">
    <property type="term" value="C:cytoplasm"/>
    <property type="evidence" value="ECO:0007669"/>
    <property type="project" value="TreeGrafter"/>
</dbReference>
<dbReference type="PANTHER" id="PTHR20857:SF15">
    <property type="entry name" value="THIAMINE-PHOSPHATE SYNTHASE"/>
    <property type="match status" value="1"/>
</dbReference>
<reference evidence="5" key="1">
    <citation type="journal article" date="2023" name="Int. J. Syst. Evol. Microbiol.">
        <title>Mesoterricola silvestris gen. nov., sp. nov., Mesoterricola sediminis sp. nov., Geothrix oryzae sp. nov., Geothrix edaphica sp. nov., Geothrix rubra sp. nov., and Geothrix limicola sp. nov., six novel members of Acidobacteriota isolated from soils.</title>
        <authorList>
            <person name="Itoh H."/>
            <person name="Sugisawa Y."/>
            <person name="Mise K."/>
            <person name="Xu Z."/>
            <person name="Kuniyasu M."/>
            <person name="Ushijima N."/>
            <person name="Kawano K."/>
            <person name="Kobayashi E."/>
            <person name="Shiratori Y."/>
            <person name="Masuda Y."/>
            <person name="Senoo K."/>
        </authorList>
    </citation>
    <scope>NUCLEOTIDE SEQUENCE [LARGE SCALE GENOMIC DNA]</scope>
    <source>
        <strain evidence="5">W79</strain>
    </source>
</reference>
<dbReference type="GO" id="GO:0009228">
    <property type="term" value="P:thiamine biosynthetic process"/>
    <property type="evidence" value="ECO:0007669"/>
    <property type="project" value="UniProtKB-KW"/>
</dbReference>
<name>A0AA48KAH0_9BACT</name>
<proteinExistence type="predicted"/>
<dbReference type="Proteomes" id="UP001238179">
    <property type="component" value="Chromosome"/>
</dbReference>
<dbReference type="EMBL" id="AP027080">
    <property type="protein sequence ID" value="BDU74631.1"/>
    <property type="molecule type" value="Genomic_DNA"/>
</dbReference>
<dbReference type="AlphaFoldDB" id="A0AA48KAH0"/>
<evidence type="ECO:0000313" key="4">
    <source>
        <dbReference type="EMBL" id="BDU74631.1"/>
    </source>
</evidence>
<gene>
    <name evidence="4" type="ORF">METEAL_38050</name>
</gene>